<dbReference type="eggNOG" id="KOG2137">
    <property type="taxonomic scope" value="Eukaryota"/>
</dbReference>
<dbReference type="InParanoid" id="A0A1U7Z6L2"/>
<dbReference type="InterPro" id="IPR011009">
    <property type="entry name" value="Kinase-like_dom_sf"/>
</dbReference>
<dbReference type="Gene3D" id="1.10.510.10">
    <property type="entry name" value="Transferase(Phosphotransferase) domain 1"/>
    <property type="match status" value="1"/>
</dbReference>
<gene>
    <name evidence="3" type="primary">LOC104590942</name>
</gene>
<evidence type="ECO:0000259" key="1">
    <source>
        <dbReference type="PROSITE" id="PS50011"/>
    </source>
</evidence>
<dbReference type="InterPro" id="IPR011989">
    <property type="entry name" value="ARM-like"/>
</dbReference>
<dbReference type="OMA" id="CKEWNPN"/>
<sequence length="647" mass="71831">MALNMKILTQALAKTAAVIERKVQTTVQEVTGPRPLQDYNLIEQIGSGGPGLAWKLYSAKARGSIPSQYPIVCVWVLDKRAFSEARARAGLSKAAEDAFFDIIRSDAARLVRLRHPGIVHVVQALDENKNAMAMVTEPLFASVANTLGAVDNIAKTPKELEEMEMGLLEMKHGLLQVAESLDFLHNNAHLIHRAISPETIFITSSGAWKLGGFGFAISADQTSGDQTNMQPFHYAEYDVDDSLLPLQPSLNYTAPELVRSKEFSARCSSDMFSFGCLIYHLVAQKPLLDCHNNVNMYMNKLTYLSNEAFLTIPPELVSDLKMMLSINDASRPTALDFTGSPFFRDDARLRALRFLDHMLARDNMQKSEFLKAFSDMWKDFDSRVLQYKVLPPLCAELRNMVLQPMILPMVLTIAESQDKNDFERSTLPALLPVLISATGETLLLLVKHAEFIINKFSFDHLWRNWGEVAASSSRRRMTIASWIPLADDFIKFNFDGIIRGNPGLSGIGGVFRNEVGHEELMAPKVIVHYLEVTAAEKEKMGGLKEALLQSNIHCGCFKPPKAKVTKKVASSILKITKSKVVSPVKATKPRDRVIAPTQIMIGTIPVNLPTPLEAPIMMVTISEESGNDSGHQVEMNSYFIAAETSSY</sequence>
<dbReference type="Pfam" id="PF00069">
    <property type="entry name" value="Pkinase"/>
    <property type="match status" value="1"/>
</dbReference>
<evidence type="ECO:0000313" key="2">
    <source>
        <dbReference type="Proteomes" id="UP000189703"/>
    </source>
</evidence>
<evidence type="ECO:0000313" key="3">
    <source>
        <dbReference type="RefSeq" id="XP_010248020.1"/>
    </source>
</evidence>
<dbReference type="InterPro" id="IPR000719">
    <property type="entry name" value="Prot_kinase_dom"/>
</dbReference>
<dbReference type="Gene3D" id="1.25.10.10">
    <property type="entry name" value="Leucine-rich Repeat Variant"/>
    <property type="match status" value="1"/>
</dbReference>
<feature type="domain" description="Protein kinase" evidence="1">
    <location>
        <begin position="39"/>
        <end position="343"/>
    </location>
</feature>
<name>A0A1U7Z6L2_NELNU</name>
<dbReference type="OrthoDB" id="79687at2759"/>
<dbReference type="GO" id="GO:0005524">
    <property type="term" value="F:ATP binding"/>
    <property type="evidence" value="ECO:0007669"/>
    <property type="project" value="InterPro"/>
</dbReference>
<reference evidence="3" key="1">
    <citation type="submission" date="2025-08" db="UniProtKB">
        <authorList>
            <consortium name="RefSeq"/>
        </authorList>
    </citation>
    <scope>IDENTIFICATION</scope>
</reference>
<dbReference type="SUPFAM" id="SSF56112">
    <property type="entry name" value="Protein kinase-like (PK-like)"/>
    <property type="match status" value="1"/>
</dbReference>
<accession>A0A1U7Z6L2</accession>
<dbReference type="RefSeq" id="XP_010248020.1">
    <property type="nucleotide sequence ID" value="XM_010249718.2"/>
</dbReference>
<dbReference type="PANTHER" id="PTHR12984:SF6">
    <property type="entry name" value="SCY1-LIKE PROTEIN 2"/>
    <property type="match status" value="1"/>
</dbReference>
<dbReference type="SMART" id="SM00220">
    <property type="entry name" value="S_TKc"/>
    <property type="match status" value="1"/>
</dbReference>
<dbReference type="AlphaFoldDB" id="A0A1U7Z6L2"/>
<dbReference type="KEGG" id="nnu:104590942"/>
<keyword evidence="2" id="KW-1185">Reference proteome</keyword>
<dbReference type="Proteomes" id="UP000189703">
    <property type="component" value="Unplaced"/>
</dbReference>
<dbReference type="GeneID" id="104590942"/>
<dbReference type="PANTHER" id="PTHR12984">
    <property type="entry name" value="SCY1-RELATED S/T PROTEIN KINASE-LIKE"/>
    <property type="match status" value="1"/>
</dbReference>
<dbReference type="PROSITE" id="PS50011">
    <property type="entry name" value="PROTEIN_KINASE_DOM"/>
    <property type="match status" value="1"/>
</dbReference>
<dbReference type="GO" id="GO:0004672">
    <property type="term" value="F:protein kinase activity"/>
    <property type="evidence" value="ECO:0007669"/>
    <property type="project" value="InterPro"/>
</dbReference>
<protein>
    <submittedName>
        <fullName evidence="3">SCY1-like protein 2</fullName>
    </submittedName>
</protein>
<dbReference type="CDD" id="cd14011">
    <property type="entry name" value="PK_SCY1_like"/>
    <property type="match status" value="1"/>
</dbReference>
<organism evidence="2 3">
    <name type="scientific">Nelumbo nucifera</name>
    <name type="common">Sacred lotus</name>
    <dbReference type="NCBI Taxonomy" id="4432"/>
    <lineage>
        <taxon>Eukaryota</taxon>
        <taxon>Viridiplantae</taxon>
        <taxon>Streptophyta</taxon>
        <taxon>Embryophyta</taxon>
        <taxon>Tracheophyta</taxon>
        <taxon>Spermatophyta</taxon>
        <taxon>Magnoliopsida</taxon>
        <taxon>Proteales</taxon>
        <taxon>Nelumbonaceae</taxon>
        <taxon>Nelumbo</taxon>
    </lineage>
</organism>
<dbReference type="InterPro" id="IPR051177">
    <property type="entry name" value="CIK-Related_Protein"/>
</dbReference>
<proteinExistence type="predicted"/>